<dbReference type="AlphaFoldDB" id="F2BD16"/>
<name>F2BD16_9NEIS</name>
<keyword evidence="3" id="KW-1185">Reference proteome</keyword>
<comment type="caution">
    <text evidence="2">The sequence shown here is derived from an EMBL/GenBank/DDBJ whole genome shotgun (WGS) entry which is preliminary data.</text>
</comment>
<dbReference type="EMBL" id="AFAY01000031">
    <property type="protein sequence ID" value="EGF10740.1"/>
    <property type="molecule type" value="Genomic_DNA"/>
</dbReference>
<gene>
    <name evidence="2" type="ORF">HMPREF9123_1622</name>
</gene>
<feature type="region of interest" description="Disordered" evidence="1">
    <location>
        <begin position="1"/>
        <end position="48"/>
    </location>
</feature>
<dbReference type="HOGENOM" id="CLU_2539053_0_0_4"/>
<dbReference type="Proteomes" id="UP000004105">
    <property type="component" value="Unassembled WGS sequence"/>
</dbReference>
<protein>
    <submittedName>
        <fullName evidence="2">Uncharacterized protein</fullName>
    </submittedName>
</protein>
<reference evidence="2 3" key="1">
    <citation type="submission" date="2011-02" db="EMBL/GenBank/DDBJ databases">
        <authorList>
            <person name="Muzny D."/>
            <person name="Qin X."/>
            <person name="Deng J."/>
            <person name="Jiang H."/>
            <person name="Liu Y."/>
            <person name="Qu J."/>
            <person name="Song X.-Z."/>
            <person name="Zhang L."/>
            <person name="Thornton R."/>
            <person name="Coyle M."/>
            <person name="Francisco L."/>
            <person name="Jackson L."/>
            <person name="Javaid M."/>
            <person name="Korchina V."/>
            <person name="Kovar C."/>
            <person name="Mata R."/>
            <person name="Mathew T."/>
            <person name="Ngo R."/>
            <person name="Nguyen L."/>
            <person name="Nguyen N."/>
            <person name="Okwuonu G."/>
            <person name="Ongeri F."/>
            <person name="Pham C."/>
            <person name="Simmons D."/>
            <person name="Wilczek-Boney K."/>
            <person name="Hale W."/>
            <person name="Jakkamsetti A."/>
            <person name="Pham P."/>
            <person name="Ruth R."/>
            <person name="San Lucas F."/>
            <person name="Warren J."/>
            <person name="Zhang J."/>
            <person name="Zhao Z."/>
            <person name="Zhou C."/>
            <person name="Zhu D."/>
            <person name="Lee S."/>
            <person name="Bess C."/>
            <person name="Blankenburg K."/>
            <person name="Forbes L."/>
            <person name="Fu Q."/>
            <person name="Gubbala S."/>
            <person name="Hirani K."/>
            <person name="Jayaseelan J.C."/>
            <person name="Lara F."/>
            <person name="Munidasa M."/>
            <person name="Palculict T."/>
            <person name="Patil S."/>
            <person name="Pu L.-L."/>
            <person name="Saada N."/>
            <person name="Tang L."/>
            <person name="Weissenberger G."/>
            <person name="Zhu Y."/>
            <person name="Hemphill L."/>
            <person name="Shang Y."/>
            <person name="Youmans B."/>
            <person name="Ayvaz T."/>
            <person name="Ross M."/>
            <person name="Santibanez J."/>
            <person name="Aqrawi P."/>
            <person name="Gross S."/>
            <person name="Joshi V."/>
            <person name="Fowler G."/>
            <person name="Nazareth L."/>
            <person name="Reid J."/>
            <person name="Worley K."/>
            <person name="Petrosino J."/>
            <person name="Highlander S."/>
            <person name="Gibbs R."/>
        </authorList>
    </citation>
    <scope>NUCLEOTIDE SEQUENCE [LARGE SCALE GENOMIC DNA]</scope>
    <source>
        <strain evidence="2 3">ATCC BAA-1200</strain>
    </source>
</reference>
<evidence type="ECO:0000313" key="2">
    <source>
        <dbReference type="EMBL" id="EGF10740.1"/>
    </source>
</evidence>
<organism evidence="2 3">
    <name type="scientific">Neisseria bacilliformis ATCC BAA-1200</name>
    <dbReference type="NCBI Taxonomy" id="888742"/>
    <lineage>
        <taxon>Bacteria</taxon>
        <taxon>Pseudomonadati</taxon>
        <taxon>Pseudomonadota</taxon>
        <taxon>Betaproteobacteria</taxon>
        <taxon>Neisseriales</taxon>
        <taxon>Neisseriaceae</taxon>
        <taxon>Neisseria</taxon>
    </lineage>
</organism>
<sequence>MHAFPAAQRPSENPQPDFQTASCSSRPPQTVCVAAPHTPDGRGRLKKQKTGWKSMPILFFAFFRRPFFQTACALGTPICPASG</sequence>
<feature type="compositionally biased region" description="Polar residues" evidence="1">
    <location>
        <begin position="10"/>
        <end position="28"/>
    </location>
</feature>
<evidence type="ECO:0000256" key="1">
    <source>
        <dbReference type="SAM" id="MobiDB-lite"/>
    </source>
</evidence>
<evidence type="ECO:0000313" key="3">
    <source>
        <dbReference type="Proteomes" id="UP000004105"/>
    </source>
</evidence>
<proteinExistence type="predicted"/>
<accession>F2BD16</accession>